<dbReference type="RefSeq" id="WP_188602742.1">
    <property type="nucleotide sequence ID" value="NZ_AP026830.1"/>
</dbReference>
<gene>
    <name evidence="2" type="ORF">GCM10007112_07400</name>
    <name evidence="1" type="ORF">Vsou_05180</name>
</gene>
<reference evidence="1" key="4">
    <citation type="journal article" date="2023" name="Microbiol. Resour. Announc.">
        <title>Complete Genome Sequence of Vulcanisaeta souniana Strain IC-059, a Hyperthermophilic Archaeon Isolated from Hot Spring Water in Japan.</title>
        <authorList>
            <person name="Kato S."/>
            <person name="Itoh T."/>
            <person name="Wu L."/>
            <person name="Ma J."/>
            <person name="Ohkuma M."/>
        </authorList>
    </citation>
    <scope>NUCLEOTIDE SEQUENCE</scope>
    <source>
        <strain evidence="1">JCM 11219</strain>
    </source>
</reference>
<name>A0A830EDT8_9CREN</name>
<evidence type="ECO:0000313" key="3">
    <source>
        <dbReference type="Proteomes" id="UP000657075"/>
    </source>
</evidence>
<dbReference type="GeneID" id="76206073"/>
<dbReference type="Proteomes" id="UP001060771">
    <property type="component" value="Chromosome"/>
</dbReference>
<evidence type="ECO:0000313" key="1">
    <source>
        <dbReference type="EMBL" id="BDR91425.1"/>
    </source>
</evidence>
<sequence length="122" mass="14009">MIDRLNMIISGLKNAVNLTVENVLARLKEMKVEVTEEDTAGDWGWSVISKAIDVGILNLSDADINAMYYVFRRCATLEEMVKEALLRPGEIDENFVDNLMDDFRENMEALTRIRERINQLIT</sequence>
<accession>A0A830EDT8</accession>
<dbReference type="EMBL" id="BMNM01000002">
    <property type="protein sequence ID" value="GGI73051.1"/>
    <property type="molecule type" value="Genomic_DNA"/>
</dbReference>
<proteinExistence type="predicted"/>
<dbReference type="OrthoDB" id="25513at2157"/>
<dbReference type="EMBL" id="AP026830">
    <property type="protein sequence ID" value="BDR91425.1"/>
    <property type="molecule type" value="Genomic_DNA"/>
</dbReference>
<reference evidence="2" key="1">
    <citation type="journal article" date="2014" name="Int. J. Syst. Evol. Microbiol.">
        <title>Complete genome sequence of Corynebacterium casei LMG S-19264T (=DSM 44701T), isolated from a smear-ripened cheese.</title>
        <authorList>
            <consortium name="US DOE Joint Genome Institute (JGI-PGF)"/>
            <person name="Walter F."/>
            <person name="Albersmeier A."/>
            <person name="Kalinowski J."/>
            <person name="Ruckert C."/>
        </authorList>
    </citation>
    <scope>NUCLEOTIDE SEQUENCE</scope>
    <source>
        <strain evidence="2">JCM 11219</strain>
    </source>
</reference>
<reference evidence="2" key="2">
    <citation type="submission" date="2020-09" db="EMBL/GenBank/DDBJ databases">
        <authorList>
            <person name="Sun Q."/>
            <person name="Ohkuma M."/>
        </authorList>
    </citation>
    <scope>NUCLEOTIDE SEQUENCE</scope>
    <source>
        <strain evidence="2">JCM 11219</strain>
    </source>
</reference>
<dbReference type="AlphaFoldDB" id="A0A830EDT8"/>
<evidence type="ECO:0000313" key="2">
    <source>
        <dbReference type="EMBL" id="GGI73051.1"/>
    </source>
</evidence>
<evidence type="ECO:0000313" key="4">
    <source>
        <dbReference type="Proteomes" id="UP001060771"/>
    </source>
</evidence>
<reference evidence="4" key="3">
    <citation type="submission" date="2022-09" db="EMBL/GenBank/DDBJ databases">
        <title>Complete genome sequence of Vulcanisaeta souniana.</title>
        <authorList>
            <person name="Kato S."/>
            <person name="Itoh T."/>
            <person name="Ohkuma M."/>
        </authorList>
    </citation>
    <scope>NUCLEOTIDE SEQUENCE [LARGE SCALE GENOMIC DNA]</scope>
    <source>
        <strain evidence="4">JCM 11219</strain>
    </source>
</reference>
<dbReference type="Proteomes" id="UP000657075">
    <property type="component" value="Unassembled WGS sequence"/>
</dbReference>
<keyword evidence="4" id="KW-1185">Reference proteome</keyword>
<organism evidence="2 3">
    <name type="scientific">Vulcanisaeta souniana JCM 11219</name>
    <dbReference type="NCBI Taxonomy" id="1293586"/>
    <lineage>
        <taxon>Archaea</taxon>
        <taxon>Thermoproteota</taxon>
        <taxon>Thermoprotei</taxon>
        <taxon>Thermoproteales</taxon>
        <taxon>Thermoproteaceae</taxon>
        <taxon>Vulcanisaeta</taxon>
    </lineage>
</organism>
<protein>
    <submittedName>
        <fullName evidence="2">Uncharacterized protein</fullName>
    </submittedName>
</protein>